<keyword evidence="3" id="KW-1185">Reference proteome</keyword>
<name>A0A8H4LH29_9HYPO</name>
<evidence type="ECO:0000313" key="2">
    <source>
        <dbReference type="EMBL" id="KAF4468230.1"/>
    </source>
</evidence>
<feature type="compositionally biased region" description="Basic and acidic residues" evidence="1">
    <location>
        <begin position="105"/>
        <end position="118"/>
    </location>
</feature>
<dbReference type="AlphaFoldDB" id="A0A8H4LH29"/>
<organism evidence="2 3">
    <name type="scientific">Fusarium albosuccineum</name>
    <dbReference type="NCBI Taxonomy" id="1237068"/>
    <lineage>
        <taxon>Eukaryota</taxon>
        <taxon>Fungi</taxon>
        <taxon>Dikarya</taxon>
        <taxon>Ascomycota</taxon>
        <taxon>Pezizomycotina</taxon>
        <taxon>Sordariomycetes</taxon>
        <taxon>Hypocreomycetidae</taxon>
        <taxon>Hypocreales</taxon>
        <taxon>Nectriaceae</taxon>
        <taxon>Fusarium</taxon>
        <taxon>Fusarium decemcellulare species complex</taxon>
    </lineage>
</organism>
<evidence type="ECO:0000256" key="1">
    <source>
        <dbReference type="SAM" id="MobiDB-lite"/>
    </source>
</evidence>
<evidence type="ECO:0000313" key="3">
    <source>
        <dbReference type="Proteomes" id="UP000554235"/>
    </source>
</evidence>
<feature type="compositionally biased region" description="Low complexity" evidence="1">
    <location>
        <begin position="131"/>
        <end position="142"/>
    </location>
</feature>
<feature type="compositionally biased region" description="Basic residues" evidence="1">
    <location>
        <begin position="80"/>
        <end position="93"/>
    </location>
</feature>
<feature type="region of interest" description="Disordered" evidence="1">
    <location>
        <begin position="80"/>
        <end position="153"/>
    </location>
</feature>
<feature type="region of interest" description="Disordered" evidence="1">
    <location>
        <begin position="197"/>
        <end position="216"/>
    </location>
</feature>
<reference evidence="2 3" key="1">
    <citation type="submission" date="2020-01" db="EMBL/GenBank/DDBJ databases">
        <title>Identification and distribution of gene clusters putatively required for synthesis of sphingolipid metabolism inhibitors in phylogenetically diverse species of the filamentous fungus Fusarium.</title>
        <authorList>
            <person name="Kim H.-S."/>
            <person name="Busman M."/>
            <person name="Brown D.W."/>
            <person name="Divon H."/>
            <person name="Uhlig S."/>
            <person name="Proctor R.H."/>
        </authorList>
    </citation>
    <scope>NUCLEOTIDE SEQUENCE [LARGE SCALE GENOMIC DNA]</scope>
    <source>
        <strain evidence="2 3">NRRL 20459</strain>
    </source>
</reference>
<gene>
    <name evidence="2" type="ORF">FALBO_4849</name>
</gene>
<dbReference type="OrthoDB" id="5234017at2759"/>
<dbReference type="Proteomes" id="UP000554235">
    <property type="component" value="Unassembled WGS sequence"/>
</dbReference>
<comment type="caution">
    <text evidence="2">The sequence shown here is derived from an EMBL/GenBank/DDBJ whole genome shotgun (WGS) entry which is preliminary data.</text>
</comment>
<accession>A0A8H4LH29</accession>
<sequence length="305" mass="34045">MPTQKGAAQRDPELAVFKDKISAAASRIRDTWSAVAVDPDKVTLNDLRRLMAGYDGLLSDLQDEETVIAKDATIHVRIKRKRLPSHHEKRKRRCEPAQSVLYPKPSERPAREKDDTGKVDLTSNLSQIRDTCCSSTSSSVSTPNPSGINSDEAGLGRLPPISFRRSWSSIDQLYSSDTIPVFPNRASAIPPSLKLPALHPSHASTSTTSSTSVIPGTSVLPRINETRQESKSITLPPLSSLRMAWPKDLPPRIIKLLAKKSKVEQVKPLPHDFENSLGYLYCPLCHEMKQFARVTWFTKHLWEKH</sequence>
<proteinExistence type="predicted"/>
<dbReference type="EMBL" id="JAADYS010000637">
    <property type="protein sequence ID" value="KAF4468230.1"/>
    <property type="molecule type" value="Genomic_DNA"/>
</dbReference>
<protein>
    <submittedName>
        <fullName evidence="2">Uncharacterized protein</fullName>
    </submittedName>
</protein>